<evidence type="ECO:0000313" key="2">
    <source>
        <dbReference type="EMBL" id="KAI3424053.1"/>
    </source>
</evidence>
<protein>
    <submittedName>
        <fullName evidence="2">Uncharacterized protein</fullName>
    </submittedName>
</protein>
<dbReference type="Proteomes" id="UP001055712">
    <property type="component" value="Unassembled WGS sequence"/>
</dbReference>
<reference evidence="2" key="2">
    <citation type="submission" date="2020-11" db="EMBL/GenBank/DDBJ databases">
        <authorList>
            <person name="Cecchin M."/>
            <person name="Marcolungo L."/>
            <person name="Rossato M."/>
            <person name="Girolomoni L."/>
            <person name="Cosentino E."/>
            <person name="Cuine S."/>
            <person name="Li-Beisson Y."/>
            <person name="Delledonne M."/>
            <person name="Ballottari M."/>
        </authorList>
    </citation>
    <scope>NUCLEOTIDE SEQUENCE</scope>
    <source>
        <strain evidence="2">211/11P</strain>
        <tissue evidence="2">Whole cell</tissue>
    </source>
</reference>
<sequence>MAALIERVFTTGRDRHSERDTCASAAFADCGAKPADVPPPSPSRRPKQAQWPVLPPWQRLRQALVPDPLEHVRGLGTLAPTARPSTLQPLHRHGGAHAPSALCRPRLAPCGTRLADLLVAPSGELQPTDAAQCQLSLGRVKGVPRSGAAHRTPLCYTARACLYDGARFHGNVQAITPRAVKPGRQGDTWMFDAQPLLLYLELCVSHAVCELLPEEEAAQRLSSCAAACQLDDVCVAWTVVSLATLPSLHSPRSVRAPLCGGPLSQRRSLQAYAAAAAAAAAASAAAVASKEVALAARLYRQQLALQGGGALAQVADAVLAALPAILDDAELSEAFFELWAQQQAAAAAATHAASQPAAVAALQLEASFQLCATAVWAAAASQAIPPPGLGGRRAERQAQLHRLLHQHAVVGLNSTAHAWLHKPFEAAELCRGPLQQLGATV</sequence>
<reference evidence="2" key="1">
    <citation type="journal article" date="2019" name="Plant J.">
        <title>Chlorella vulgaris genome assembly and annotation reveals the molecular basis for metabolic acclimation to high light conditions.</title>
        <authorList>
            <person name="Cecchin M."/>
            <person name="Marcolungo L."/>
            <person name="Rossato M."/>
            <person name="Girolomoni L."/>
            <person name="Cosentino E."/>
            <person name="Cuine S."/>
            <person name="Li-Beisson Y."/>
            <person name="Delledonne M."/>
            <person name="Ballottari M."/>
        </authorList>
    </citation>
    <scope>NUCLEOTIDE SEQUENCE</scope>
    <source>
        <strain evidence="2">211/11P</strain>
    </source>
</reference>
<evidence type="ECO:0000313" key="3">
    <source>
        <dbReference type="Proteomes" id="UP001055712"/>
    </source>
</evidence>
<dbReference type="EMBL" id="SIDB01000013">
    <property type="protein sequence ID" value="KAI3424053.1"/>
    <property type="molecule type" value="Genomic_DNA"/>
</dbReference>
<keyword evidence="3" id="KW-1185">Reference proteome</keyword>
<gene>
    <name evidence="2" type="ORF">D9Q98_009416</name>
</gene>
<name>A0A9D4TF66_CHLVU</name>
<accession>A0A9D4TF66</accession>
<organism evidence="2 3">
    <name type="scientific">Chlorella vulgaris</name>
    <name type="common">Green alga</name>
    <dbReference type="NCBI Taxonomy" id="3077"/>
    <lineage>
        <taxon>Eukaryota</taxon>
        <taxon>Viridiplantae</taxon>
        <taxon>Chlorophyta</taxon>
        <taxon>core chlorophytes</taxon>
        <taxon>Trebouxiophyceae</taxon>
        <taxon>Chlorellales</taxon>
        <taxon>Chlorellaceae</taxon>
        <taxon>Chlorella clade</taxon>
        <taxon>Chlorella</taxon>
    </lineage>
</organism>
<comment type="caution">
    <text evidence="2">The sequence shown here is derived from an EMBL/GenBank/DDBJ whole genome shotgun (WGS) entry which is preliminary data.</text>
</comment>
<evidence type="ECO:0000256" key="1">
    <source>
        <dbReference type="SAM" id="MobiDB-lite"/>
    </source>
</evidence>
<dbReference type="OrthoDB" id="10555793at2759"/>
<dbReference type="AlphaFoldDB" id="A0A9D4TF66"/>
<feature type="region of interest" description="Disordered" evidence="1">
    <location>
        <begin position="31"/>
        <end position="50"/>
    </location>
</feature>
<proteinExistence type="predicted"/>